<gene>
    <name evidence="1" type="ORF">COCSADRAFT_231570</name>
</gene>
<proteinExistence type="predicted"/>
<reference evidence="2" key="2">
    <citation type="journal article" date="2013" name="PLoS Genet.">
        <title>Comparative genome structure, secondary metabolite, and effector coding capacity across Cochliobolus pathogens.</title>
        <authorList>
            <person name="Condon B.J."/>
            <person name="Leng Y."/>
            <person name="Wu D."/>
            <person name="Bushley K.E."/>
            <person name="Ohm R.A."/>
            <person name="Otillar R."/>
            <person name="Martin J."/>
            <person name="Schackwitz W."/>
            <person name="Grimwood J."/>
            <person name="MohdZainudin N."/>
            <person name="Xue C."/>
            <person name="Wang R."/>
            <person name="Manning V.A."/>
            <person name="Dhillon B."/>
            <person name="Tu Z.J."/>
            <person name="Steffenson B.J."/>
            <person name="Salamov A."/>
            <person name="Sun H."/>
            <person name="Lowry S."/>
            <person name="LaButti K."/>
            <person name="Han J."/>
            <person name="Copeland A."/>
            <person name="Lindquist E."/>
            <person name="Barry K."/>
            <person name="Schmutz J."/>
            <person name="Baker S.E."/>
            <person name="Ciuffetti L.M."/>
            <person name="Grigoriev I.V."/>
            <person name="Zhong S."/>
            <person name="Turgeon B.G."/>
        </authorList>
    </citation>
    <scope>NUCLEOTIDE SEQUENCE [LARGE SCALE GENOMIC DNA]</scope>
    <source>
        <strain evidence="2">ND90Pr / ATCC 201652</strain>
    </source>
</reference>
<dbReference type="EMBL" id="KB445648">
    <property type="protein sequence ID" value="EMD61445.1"/>
    <property type="molecule type" value="Genomic_DNA"/>
</dbReference>
<protein>
    <submittedName>
        <fullName evidence="1">Uncharacterized protein</fullName>
    </submittedName>
</protein>
<evidence type="ECO:0000313" key="2">
    <source>
        <dbReference type="Proteomes" id="UP000016934"/>
    </source>
</evidence>
<sequence length="85" mass="9513">MLSTICNARISGTYIVGRVVSFWTFTSSCIVPLPLFSPYAYPIPSYPLPLTPSTSSTFIMYILRQLNGSNKAIYIAWGECVFLQH</sequence>
<organism evidence="1 2">
    <name type="scientific">Cochliobolus sativus (strain ND90Pr / ATCC 201652)</name>
    <name type="common">Common root rot and spot blotch fungus</name>
    <name type="synonym">Bipolaris sorokiniana</name>
    <dbReference type="NCBI Taxonomy" id="665912"/>
    <lineage>
        <taxon>Eukaryota</taxon>
        <taxon>Fungi</taxon>
        <taxon>Dikarya</taxon>
        <taxon>Ascomycota</taxon>
        <taxon>Pezizomycotina</taxon>
        <taxon>Dothideomycetes</taxon>
        <taxon>Pleosporomycetidae</taxon>
        <taxon>Pleosporales</taxon>
        <taxon>Pleosporineae</taxon>
        <taxon>Pleosporaceae</taxon>
        <taxon>Bipolaris</taxon>
    </lineage>
</organism>
<accession>M2SG79</accession>
<dbReference type="HOGENOM" id="CLU_2512471_0_0_1"/>
<evidence type="ECO:0000313" key="1">
    <source>
        <dbReference type="EMBL" id="EMD61445.1"/>
    </source>
</evidence>
<dbReference type="GeneID" id="19134783"/>
<name>M2SG79_COCSN</name>
<dbReference type="AlphaFoldDB" id="M2SG79"/>
<dbReference type="RefSeq" id="XP_007702790.1">
    <property type="nucleotide sequence ID" value="XM_007704600.1"/>
</dbReference>
<keyword evidence="2" id="KW-1185">Reference proteome</keyword>
<dbReference type="Proteomes" id="UP000016934">
    <property type="component" value="Unassembled WGS sequence"/>
</dbReference>
<dbReference type="KEGG" id="bsc:COCSADRAFT_231570"/>
<reference evidence="1 2" key="1">
    <citation type="journal article" date="2012" name="PLoS Pathog.">
        <title>Diverse lifestyles and strategies of plant pathogenesis encoded in the genomes of eighteen Dothideomycetes fungi.</title>
        <authorList>
            <person name="Ohm R.A."/>
            <person name="Feau N."/>
            <person name="Henrissat B."/>
            <person name="Schoch C.L."/>
            <person name="Horwitz B.A."/>
            <person name="Barry K.W."/>
            <person name="Condon B.J."/>
            <person name="Copeland A.C."/>
            <person name="Dhillon B."/>
            <person name="Glaser F."/>
            <person name="Hesse C.N."/>
            <person name="Kosti I."/>
            <person name="LaButti K."/>
            <person name="Lindquist E.A."/>
            <person name="Lucas S."/>
            <person name="Salamov A.A."/>
            <person name="Bradshaw R.E."/>
            <person name="Ciuffetti L."/>
            <person name="Hamelin R.C."/>
            <person name="Kema G.H.J."/>
            <person name="Lawrence C."/>
            <person name="Scott J.A."/>
            <person name="Spatafora J.W."/>
            <person name="Turgeon B.G."/>
            <person name="de Wit P.J.G.M."/>
            <person name="Zhong S."/>
            <person name="Goodwin S.B."/>
            <person name="Grigoriev I.V."/>
        </authorList>
    </citation>
    <scope>NUCLEOTIDE SEQUENCE [LARGE SCALE GENOMIC DNA]</scope>
    <source>
        <strain evidence="2">ND90Pr / ATCC 201652</strain>
    </source>
</reference>